<dbReference type="SUPFAM" id="SSF51735">
    <property type="entry name" value="NAD(P)-binding Rossmann-fold domains"/>
    <property type="match status" value="1"/>
</dbReference>
<evidence type="ECO:0000313" key="13">
    <source>
        <dbReference type="Proteomes" id="UP000254040"/>
    </source>
</evidence>
<dbReference type="HAMAP" id="MF_00966">
    <property type="entry name" value="G6PD"/>
    <property type="match status" value="1"/>
</dbReference>
<dbReference type="Gene3D" id="3.40.50.720">
    <property type="entry name" value="NAD(P)-binding Rossmann-like Domain"/>
    <property type="match status" value="1"/>
</dbReference>
<dbReference type="STRING" id="39962.Lmor_2060"/>
<dbReference type="InterPro" id="IPR022675">
    <property type="entry name" value="G6P_DH_C"/>
</dbReference>
<dbReference type="Proteomes" id="UP000054985">
    <property type="component" value="Unassembled WGS sequence"/>
</dbReference>
<feature type="binding site" evidence="7">
    <location>
        <position position="51"/>
    </location>
    <ligand>
        <name>NADP(+)</name>
        <dbReference type="ChEBI" id="CHEBI:58349"/>
    </ligand>
</feature>
<evidence type="ECO:0000256" key="2">
    <source>
        <dbReference type="ARBA" id="ARBA00009975"/>
    </source>
</evidence>
<feature type="domain" description="Glucose-6-phosphate dehydrogenase NAD-binding" evidence="8">
    <location>
        <begin position="14"/>
        <end position="187"/>
    </location>
</feature>
<dbReference type="PIRSF" id="PIRSF000110">
    <property type="entry name" value="G6PD"/>
    <property type="match status" value="1"/>
</dbReference>
<name>A0A378JTX5_9GAMM</name>
<dbReference type="GO" id="GO:0004345">
    <property type="term" value="F:glucose-6-phosphate dehydrogenase activity"/>
    <property type="evidence" value="ECO:0007669"/>
    <property type="project" value="UniProtKB-UniRule"/>
</dbReference>
<sequence>MLENAVSNYPCDLILFGVLGDLSCRKLVPALYHLEGAGLLHVDSRIIGCGRDNLTSVEFLELIRARVQRLLTETIDETVWTRFISKLSYCSLDLTVMDDYRRLTDYINPSLRTVISYFAIPPFLYAQVCHGLARIGLTEQPSRVVLEKPIGHNLQSSKEINDEVAQFFAENQIYRIDHYLGKETVLNLLVLRFANSMFSSNWDHRVIDKVEITVAEEIGVEGRWDYYDKSGQVRDMLQNHVVQILSLVAMEPPLSLSSEDIRSEKLKVLKSLRLINESNVRDHTVRAQYAGNKIDNKVIPGYLEEHGADQHSVTETFVAIKAYIDSWRWSGVPFYLLTGKRLAKKQSEVVIYFKQQPHNIFNKFNKELPPNQLIIRLQPDEGLELRIMNKVPGLGEHLVLAESKLDLNFNQLITTPRIADAYERLLLEVMLGNQYLFVSREEIEQSWKWIDAIKNSWDAGGVPLHTYASGTWGPDEVRTLFNGQAHIWDDRNATL</sequence>
<feature type="binding site" evidence="7">
    <location>
        <position position="178"/>
    </location>
    <ligand>
        <name>substrate</name>
    </ligand>
</feature>
<feature type="binding site" evidence="7">
    <location>
        <position position="148"/>
    </location>
    <ligand>
        <name>NADP(+)</name>
        <dbReference type="ChEBI" id="CHEBI:58349"/>
    </ligand>
</feature>
<feature type="binding site" evidence="7">
    <location>
        <position position="235"/>
    </location>
    <ligand>
        <name>substrate</name>
    </ligand>
</feature>
<dbReference type="GO" id="GO:0006006">
    <property type="term" value="P:glucose metabolic process"/>
    <property type="evidence" value="ECO:0007669"/>
    <property type="project" value="UniProtKB-KW"/>
</dbReference>
<dbReference type="Pfam" id="PF02781">
    <property type="entry name" value="G6PD_C"/>
    <property type="match status" value="1"/>
</dbReference>
<keyword evidence="5 7" id="KW-0560">Oxidoreductase</keyword>
<evidence type="ECO:0000256" key="3">
    <source>
        <dbReference type="ARBA" id="ARBA00022526"/>
    </source>
</evidence>
<dbReference type="OrthoDB" id="9802739at2"/>
<evidence type="ECO:0000256" key="5">
    <source>
        <dbReference type="ARBA" id="ARBA00023002"/>
    </source>
</evidence>
<reference evidence="11 13" key="2">
    <citation type="submission" date="2018-06" db="EMBL/GenBank/DDBJ databases">
        <authorList>
            <consortium name="Pathogen Informatics"/>
            <person name="Doyle S."/>
        </authorList>
    </citation>
    <scope>NUCLEOTIDE SEQUENCE [LARGE SCALE GENOMIC DNA]</scope>
    <source>
        <strain evidence="11 13">NCTC12239</strain>
    </source>
</reference>
<dbReference type="SUPFAM" id="SSF55347">
    <property type="entry name" value="Glyceraldehyde-3-phosphate dehydrogenase-like, C-terminal domain"/>
    <property type="match status" value="1"/>
</dbReference>
<evidence type="ECO:0000256" key="1">
    <source>
        <dbReference type="ARBA" id="ARBA00004937"/>
    </source>
</evidence>
<protein>
    <recommendedName>
        <fullName evidence="7">Glucose-6-phosphate 1-dehydrogenase</fullName>
        <shortName evidence="7">G6PD</shortName>
        <ecNumber evidence="7">1.1.1.49</ecNumber>
    </recommendedName>
</protein>
<feature type="binding site" evidence="7">
    <location>
        <begin position="93"/>
        <end position="94"/>
    </location>
    <ligand>
        <name>NADP(+)</name>
        <dbReference type="ChEBI" id="CHEBI:58349"/>
    </ligand>
</feature>
<feature type="binding site" evidence="7">
    <location>
        <position position="345"/>
    </location>
    <ligand>
        <name>substrate</name>
    </ligand>
</feature>
<comment type="function">
    <text evidence="7">Catalyzes the oxidation of glucose 6-phosphate to 6-phosphogluconolactone.</text>
</comment>
<dbReference type="Proteomes" id="UP000254040">
    <property type="component" value="Unassembled WGS sequence"/>
</dbReference>
<evidence type="ECO:0000256" key="6">
    <source>
        <dbReference type="ARBA" id="ARBA00023277"/>
    </source>
</evidence>
<feature type="binding site" evidence="7">
    <location>
        <position position="182"/>
    </location>
    <ligand>
        <name>substrate</name>
    </ligand>
</feature>
<gene>
    <name evidence="7 11" type="primary">zwf</name>
    <name evidence="10" type="ORF">Lmor_2060</name>
    <name evidence="11" type="ORF">NCTC12239_00372</name>
</gene>
<keyword evidence="4 7" id="KW-0521">NADP</keyword>
<evidence type="ECO:0000313" key="11">
    <source>
        <dbReference type="EMBL" id="STX61457.1"/>
    </source>
</evidence>
<dbReference type="NCBIfam" id="NF009492">
    <property type="entry name" value="PRK12853.1-3"/>
    <property type="match status" value="1"/>
</dbReference>
<dbReference type="InterPro" id="IPR001282">
    <property type="entry name" value="G6P_DH"/>
</dbReference>
<dbReference type="InterPro" id="IPR022674">
    <property type="entry name" value="G6P_DH_NAD-bd"/>
</dbReference>
<evidence type="ECO:0000313" key="12">
    <source>
        <dbReference type="Proteomes" id="UP000054985"/>
    </source>
</evidence>
<keyword evidence="6 7" id="KW-0119">Carbohydrate metabolism</keyword>
<dbReference type="InterPro" id="IPR019796">
    <property type="entry name" value="G6P_DH_AS"/>
</dbReference>
<feature type="binding site" evidence="7">
    <location>
        <position position="216"/>
    </location>
    <ligand>
        <name>substrate</name>
    </ligand>
</feature>
<evidence type="ECO:0000256" key="7">
    <source>
        <dbReference type="HAMAP-Rule" id="MF_00966"/>
    </source>
</evidence>
<dbReference type="NCBIfam" id="TIGR00871">
    <property type="entry name" value="zwf"/>
    <property type="match status" value="1"/>
</dbReference>
<organism evidence="11 13">
    <name type="scientific">Legionella moravica</name>
    <dbReference type="NCBI Taxonomy" id="39962"/>
    <lineage>
        <taxon>Bacteria</taxon>
        <taxon>Pseudomonadati</taxon>
        <taxon>Pseudomonadota</taxon>
        <taxon>Gammaproteobacteria</taxon>
        <taxon>Legionellales</taxon>
        <taxon>Legionellaceae</taxon>
        <taxon>Legionella</taxon>
    </lineage>
</organism>
<evidence type="ECO:0000259" key="8">
    <source>
        <dbReference type="Pfam" id="PF00479"/>
    </source>
</evidence>
<feature type="binding site" evidence="7">
    <location>
        <position position="340"/>
    </location>
    <ligand>
        <name>substrate</name>
    </ligand>
</feature>
<keyword evidence="3 7" id="KW-0313">Glucose metabolism</keyword>
<feature type="active site" description="Proton acceptor" evidence="7">
    <location>
        <position position="240"/>
    </location>
</feature>
<accession>A0A378JTX5</accession>
<evidence type="ECO:0000313" key="10">
    <source>
        <dbReference type="EMBL" id="KTD32631.1"/>
    </source>
</evidence>
<dbReference type="EMBL" id="LNYN01000027">
    <property type="protein sequence ID" value="KTD32631.1"/>
    <property type="molecule type" value="Genomic_DNA"/>
</dbReference>
<dbReference type="GO" id="GO:0050661">
    <property type="term" value="F:NADP binding"/>
    <property type="evidence" value="ECO:0007669"/>
    <property type="project" value="UniProtKB-UniRule"/>
</dbReference>
<comment type="similarity">
    <text evidence="2 7">Belongs to the glucose-6-phosphate dehydrogenase family.</text>
</comment>
<evidence type="ECO:0000259" key="9">
    <source>
        <dbReference type="Pfam" id="PF02781"/>
    </source>
</evidence>
<dbReference type="AlphaFoldDB" id="A0A378JTX5"/>
<dbReference type="PANTHER" id="PTHR23429">
    <property type="entry name" value="GLUCOSE-6-PHOSPHATE 1-DEHYDROGENASE G6PD"/>
    <property type="match status" value="1"/>
</dbReference>
<dbReference type="GO" id="GO:0005829">
    <property type="term" value="C:cytosol"/>
    <property type="evidence" value="ECO:0007669"/>
    <property type="project" value="TreeGrafter"/>
</dbReference>
<dbReference type="UniPathway" id="UPA00115">
    <property type="reaction ID" value="UER00408"/>
</dbReference>
<feature type="domain" description="Glucose-6-phosphate dehydrogenase C-terminal" evidence="9">
    <location>
        <begin position="189"/>
        <end position="488"/>
    </location>
</feature>
<reference evidence="10 12" key="1">
    <citation type="submission" date="2015-11" db="EMBL/GenBank/DDBJ databases">
        <title>Genomic analysis of 38 Legionella species identifies large and diverse effector repertoires.</title>
        <authorList>
            <person name="Burstein D."/>
            <person name="Amaro F."/>
            <person name="Zusman T."/>
            <person name="Lifshitz Z."/>
            <person name="Cohen O."/>
            <person name="Gilbert J.A."/>
            <person name="Pupko T."/>
            <person name="Shuman H.A."/>
            <person name="Segal G."/>
        </authorList>
    </citation>
    <scope>NUCLEOTIDE SEQUENCE [LARGE SCALE GENOMIC DNA]</scope>
    <source>
        <strain evidence="10 12">ATCC 43877</strain>
    </source>
</reference>
<dbReference type="PROSITE" id="PS00069">
    <property type="entry name" value="G6P_DEHYDROGENASE"/>
    <property type="match status" value="1"/>
</dbReference>
<comment type="catalytic activity">
    <reaction evidence="7">
        <text>D-glucose 6-phosphate + NADP(+) = 6-phospho-D-glucono-1,5-lactone + NADPH + H(+)</text>
        <dbReference type="Rhea" id="RHEA:15841"/>
        <dbReference type="ChEBI" id="CHEBI:15378"/>
        <dbReference type="ChEBI" id="CHEBI:57783"/>
        <dbReference type="ChEBI" id="CHEBI:57955"/>
        <dbReference type="ChEBI" id="CHEBI:58349"/>
        <dbReference type="ChEBI" id="CHEBI:61548"/>
        <dbReference type="EC" id="1.1.1.49"/>
    </reaction>
</comment>
<dbReference type="Pfam" id="PF00479">
    <property type="entry name" value="G6PD_N"/>
    <property type="match status" value="1"/>
</dbReference>
<dbReference type="EMBL" id="UGOG01000001">
    <property type="protein sequence ID" value="STX61457.1"/>
    <property type="molecule type" value="Genomic_DNA"/>
</dbReference>
<dbReference type="PRINTS" id="PR00079">
    <property type="entry name" value="G6PDHDRGNASE"/>
</dbReference>
<dbReference type="RefSeq" id="WP_028383628.1">
    <property type="nucleotide sequence ID" value="NZ_CAAAJG010000040.1"/>
</dbReference>
<dbReference type="InterPro" id="IPR036291">
    <property type="entry name" value="NAD(P)-bd_dom_sf"/>
</dbReference>
<comment type="caution">
    <text evidence="7">Lacks conserved residue(s) required for the propagation of feature annotation.</text>
</comment>
<dbReference type="PANTHER" id="PTHR23429:SF0">
    <property type="entry name" value="GLUCOSE-6-PHOSPHATE 1-DEHYDROGENASE"/>
    <property type="match status" value="1"/>
</dbReference>
<comment type="pathway">
    <text evidence="1 7">Carbohydrate degradation; pentose phosphate pathway; D-ribulose 5-phosphate from D-glucose 6-phosphate (oxidative stage): step 1/3.</text>
</comment>
<evidence type="ECO:0000256" key="4">
    <source>
        <dbReference type="ARBA" id="ARBA00022857"/>
    </source>
</evidence>
<dbReference type="EC" id="1.1.1.49" evidence="7"/>
<proteinExistence type="inferred from homology"/>
<dbReference type="GO" id="GO:0009051">
    <property type="term" value="P:pentose-phosphate shunt, oxidative branch"/>
    <property type="evidence" value="ECO:0007669"/>
    <property type="project" value="TreeGrafter"/>
</dbReference>
<dbReference type="Gene3D" id="3.30.360.10">
    <property type="entry name" value="Dihydrodipicolinate Reductase, domain 2"/>
    <property type="match status" value="1"/>
</dbReference>
<keyword evidence="12" id="KW-1185">Reference proteome</keyword>